<accession>A0A385ED97</accession>
<dbReference type="Proteomes" id="UP000259683">
    <property type="component" value="Segment"/>
</dbReference>
<organism evidence="1 2">
    <name type="scientific">Caulobacter phage CcrSC</name>
    <dbReference type="NCBI Taxonomy" id="2283272"/>
    <lineage>
        <taxon>Viruses</taxon>
        <taxon>Duplodnaviria</taxon>
        <taxon>Heunggongvirae</taxon>
        <taxon>Uroviricota</taxon>
        <taxon>Caudoviricetes</taxon>
        <taxon>Jeanschmidtviridae</taxon>
        <taxon>Bertelyvirus</taxon>
        <taxon>Bertelyvirus SC</taxon>
    </lineage>
</organism>
<reference evidence="1" key="1">
    <citation type="submission" date="2018-07" db="EMBL/GenBank/DDBJ databases">
        <authorList>
            <person name="Wilson K.M."/>
            <person name="Ely B."/>
        </authorList>
    </citation>
    <scope>NUCLEOTIDE SEQUENCE</scope>
</reference>
<sequence length="100" mass="11361">MTEHVLTAVPAIFSPVLIKGGKQQKLHRYSVSVDGVVIGWVGQRMERQEKGIPGQRIIASSWDSMRWYYESVAHGPGKRFGGYHTRKEALRGLDQNIRVR</sequence>
<gene>
    <name evidence="1" type="ORF">CcrSC_gp262c</name>
</gene>
<proteinExistence type="predicted"/>
<name>A0A385ED97_9CAUD</name>
<keyword evidence="2" id="KW-1185">Reference proteome</keyword>
<evidence type="ECO:0000313" key="2">
    <source>
        <dbReference type="Proteomes" id="UP000259683"/>
    </source>
</evidence>
<reference evidence="1" key="2">
    <citation type="submission" date="2021-07" db="EMBL/GenBank/DDBJ databases">
        <title>Giant CbK-like Caulobacter bacteriophages have genetically divergent genomes.</title>
        <authorList>
            <person name="Wilson K."/>
            <person name="Ely B."/>
        </authorList>
    </citation>
    <scope>NUCLEOTIDE SEQUENCE</scope>
</reference>
<dbReference type="EMBL" id="MH588547">
    <property type="protein sequence ID" value="AXQ69844.1"/>
    <property type="molecule type" value="Genomic_DNA"/>
</dbReference>
<protein>
    <submittedName>
        <fullName evidence="1">Uncharacterized protein</fullName>
    </submittedName>
</protein>
<evidence type="ECO:0000313" key="1">
    <source>
        <dbReference type="EMBL" id="AXQ69844.1"/>
    </source>
</evidence>